<name>A0ABT7XLC2_9NEIS</name>
<evidence type="ECO:0000313" key="5">
    <source>
        <dbReference type="Proteomes" id="UP001168540"/>
    </source>
</evidence>
<sequence>MGLIKSMEYVRYKDEHDREKVAPALKADRKAAMAKAMNSITAKLPTYKPKILRIKLFVYGFSRGAAEARAFVGRLLELCEETPGEFYGVPISIEFLGLFDTVASVGLTELAPGAEGHMGWADGTMALPADQTLLKCCAHLVSSHEQRLCFPLDSTRLKNGNYPASSIGEWAYPGVHSDVGGGYPPGDQGKARDGQGMLLSQLPLLHMYRLAFDAGAPLRVDASLLKETDPEQLATLQKNEPWRFMDDSTQREFGFSPTLLERFEAWRKQAGGSAPLEDIMQRQTAQITAWRIARYAGGLQGKGGPGQEEAEYFKHAKDTPEWQIKQEEAAWKRQPRDEASKRKPVELKNPDPKPGDPESVSYTPNTDKAYEPTRDQTQLKEAAKDFSDDYLGRTTLDGGFTGNLVSFFTAFSRPFSDDCGMELQMLREDGEQWYDQVSNDPQLMAFYDEHVHDSRAWFMHSALGKREPHGTYLRYRTVFFTDGNSNKPQICKSPRATSIQRTWQEKHHQNQPDWALQRH</sequence>
<evidence type="ECO:0000259" key="3">
    <source>
        <dbReference type="Pfam" id="PF22137"/>
    </source>
</evidence>
<evidence type="ECO:0000256" key="1">
    <source>
        <dbReference type="SAM" id="MobiDB-lite"/>
    </source>
</evidence>
<protein>
    <submittedName>
        <fullName evidence="4">DUF2235 domain-containing protein</fullName>
    </submittedName>
</protein>
<feature type="compositionally biased region" description="Basic and acidic residues" evidence="1">
    <location>
        <begin position="328"/>
        <end position="356"/>
    </location>
</feature>
<feature type="domain" description="T6SS Phospholipase effector Tle1-like catalytic" evidence="2">
    <location>
        <begin position="90"/>
        <end position="209"/>
    </location>
</feature>
<dbReference type="Pfam" id="PF09994">
    <property type="entry name" value="T6SS_Tle1-like_cat"/>
    <property type="match status" value="1"/>
</dbReference>
<dbReference type="PANTHER" id="PTHR33840:SF1">
    <property type="entry name" value="TLE1 PHOSPHOLIPASE DOMAIN-CONTAINING PROTEIN"/>
    <property type="match status" value="1"/>
</dbReference>
<evidence type="ECO:0000313" key="4">
    <source>
        <dbReference type="EMBL" id="MDN0074498.1"/>
    </source>
</evidence>
<reference evidence="4" key="1">
    <citation type="submission" date="2023-06" db="EMBL/GenBank/DDBJ databases">
        <authorList>
            <person name="Zhang S."/>
        </authorList>
    </citation>
    <scope>NUCLEOTIDE SEQUENCE</scope>
    <source>
        <strain evidence="4">SG2303</strain>
    </source>
</reference>
<dbReference type="EMBL" id="JAUEDK010000008">
    <property type="protein sequence ID" value="MDN0074498.1"/>
    <property type="molecule type" value="Genomic_DNA"/>
</dbReference>
<comment type="caution">
    <text evidence="4">The sequence shown here is derived from an EMBL/GenBank/DDBJ whole genome shotgun (WGS) entry which is preliminary data.</text>
</comment>
<feature type="compositionally biased region" description="Basic and acidic residues" evidence="1">
    <location>
        <begin position="368"/>
        <end position="378"/>
    </location>
</feature>
<dbReference type="PANTHER" id="PTHR33840">
    <property type="match status" value="1"/>
</dbReference>
<organism evidence="4 5">
    <name type="scientific">Crenobacter oryzisoli</name>
    <dbReference type="NCBI Taxonomy" id="3056844"/>
    <lineage>
        <taxon>Bacteria</taxon>
        <taxon>Pseudomonadati</taxon>
        <taxon>Pseudomonadota</taxon>
        <taxon>Betaproteobacteria</taxon>
        <taxon>Neisseriales</taxon>
        <taxon>Neisseriaceae</taxon>
        <taxon>Crenobacter</taxon>
    </lineage>
</organism>
<feature type="region of interest" description="Disordered" evidence="1">
    <location>
        <begin position="328"/>
        <end position="378"/>
    </location>
</feature>
<dbReference type="InterPro" id="IPR018712">
    <property type="entry name" value="Tle1-like_cat"/>
</dbReference>
<keyword evidence="5" id="KW-1185">Reference proteome</keyword>
<evidence type="ECO:0000259" key="2">
    <source>
        <dbReference type="Pfam" id="PF09994"/>
    </source>
</evidence>
<proteinExistence type="predicted"/>
<dbReference type="Proteomes" id="UP001168540">
    <property type="component" value="Unassembled WGS sequence"/>
</dbReference>
<dbReference type="Pfam" id="PF22137">
    <property type="entry name" value="T6SS_Tle1-like_C"/>
    <property type="match status" value="1"/>
</dbReference>
<gene>
    <name evidence="4" type="ORF">QU481_06255</name>
</gene>
<accession>A0ABT7XLC2</accession>
<dbReference type="InterPro" id="IPR054388">
    <property type="entry name" value="Tle1-like_C"/>
</dbReference>
<feature type="region of interest" description="Disordered" evidence="1">
    <location>
        <begin position="490"/>
        <end position="519"/>
    </location>
</feature>
<feature type="domain" description="T6SS Phospholipase effector Tle1-like C-terminal" evidence="3">
    <location>
        <begin position="259"/>
        <end position="487"/>
    </location>
</feature>